<feature type="transmembrane region" description="Helical" evidence="6">
    <location>
        <begin position="196"/>
        <end position="215"/>
    </location>
</feature>
<feature type="transmembrane region" description="Helical" evidence="6">
    <location>
        <begin position="227"/>
        <end position="251"/>
    </location>
</feature>
<comment type="similarity">
    <text evidence="5">Belongs to the TMEM41 family.</text>
</comment>
<sequence>MKAVGSERLRPFLVVSLSFILFASLLVYITRRLPSIPEEHRGHFKFPHNVDELKNIGLVLSEYQDNYYWQILILISTVFIFLQSFMIPGSVVCVVLLGYLFPFPVAVIIVALCSAIGASLCYLLVGFIGSKVLMYFIPEKIELCRQTVSSDHPSFSMFQIQRYRHAMFFCICCLRICPFIPNWLVNISSPIIDIPLVHFFFGTFVGVVPLSLVFIKAGTVLQELTDLGVTSLASFSTLIILAGLSLLPLVFRNQLRETFL</sequence>
<feature type="transmembrane region" description="Helical" evidence="6">
    <location>
        <begin position="71"/>
        <end position="97"/>
    </location>
</feature>
<dbReference type="AlphaFoldDB" id="A0AA85A7K4"/>
<keyword evidence="3 6" id="KW-1133">Transmembrane helix</keyword>
<evidence type="ECO:0000256" key="2">
    <source>
        <dbReference type="ARBA" id="ARBA00022692"/>
    </source>
</evidence>
<organism evidence="8 9">
    <name type="scientific">Schistosoma margrebowiei</name>
    <dbReference type="NCBI Taxonomy" id="48269"/>
    <lineage>
        <taxon>Eukaryota</taxon>
        <taxon>Metazoa</taxon>
        <taxon>Spiralia</taxon>
        <taxon>Lophotrochozoa</taxon>
        <taxon>Platyhelminthes</taxon>
        <taxon>Trematoda</taxon>
        <taxon>Digenea</taxon>
        <taxon>Strigeidida</taxon>
        <taxon>Schistosomatoidea</taxon>
        <taxon>Schistosomatidae</taxon>
        <taxon>Schistosoma</taxon>
    </lineage>
</organism>
<dbReference type="PANTHER" id="PTHR43220">
    <property type="match status" value="1"/>
</dbReference>
<evidence type="ECO:0000256" key="6">
    <source>
        <dbReference type="SAM" id="Phobius"/>
    </source>
</evidence>
<evidence type="ECO:0000256" key="1">
    <source>
        <dbReference type="ARBA" id="ARBA00004141"/>
    </source>
</evidence>
<keyword evidence="4 6" id="KW-0472">Membrane</keyword>
<evidence type="ECO:0000313" key="8">
    <source>
        <dbReference type="Proteomes" id="UP000050790"/>
    </source>
</evidence>
<keyword evidence="2 6" id="KW-0812">Transmembrane</keyword>
<evidence type="ECO:0000256" key="3">
    <source>
        <dbReference type="ARBA" id="ARBA00022989"/>
    </source>
</evidence>
<dbReference type="Proteomes" id="UP000050790">
    <property type="component" value="Unassembled WGS sequence"/>
</dbReference>
<name>A0AA85A7K4_9TREM</name>
<feature type="domain" description="VTT" evidence="7">
    <location>
        <begin position="87"/>
        <end position="218"/>
    </location>
</feature>
<dbReference type="InterPro" id="IPR032816">
    <property type="entry name" value="VTT_dom"/>
</dbReference>
<proteinExistence type="inferred from homology"/>
<feature type="transmembrane region" description="Helical" evidence="6">
    <location>
        <begin position="166"/>
        <end position="184"/>
    </location>
</feature>
<reference evidence="9" key="1">
    <citation type="submission" date="2023-11" db="UniProtKB">
        <authorList>
            <consortium name="WormBaseParasite"/>
        </authorList>
    </citation>
    <scope>IDENTIFICATION</scope>
</reference>
<accession>A0AA85A7K4</accession>
<protein>
    <recommendedName>
        <fullName evidence="7">VTT domain-containing protein</fullName>
    </recommendedName>
</protein>
<feature type="transmembrane region" description="Helical" evidence="6">
    <location>
        <begin position="12"/>
        <end position="30"/>
    </location>
</feature>
<dbReference type="InterPro" id="IPR045014">
    <property type="entry name" value="TM41A/B"/>
</dbReference>
<evidence type="ECO:0000313" key="9">
    <source>
        <dbReference type="WBParaSite" id="SMRG1_68050.2"/>
    </source>
</evidence>
<evidence type="ECO:0000256" key="5">
    <source>
        <dbReference type="ARBA" id="ARBA00025797"/>
    </source>
</evidence>
<dbReference type="GO" id="GO:0000045">
    <property type="term" value="P:autophagosome assembly"/>
    <property type="evidence" value="ECO:0007669"/>
    <property type="project" value="TreeGrafter"/>
</dbReference>
<dbReference type="WBParaSite" id="SMRG1_68050.2">
    <property type="protein sequence ID" value="SMRG1_68050.2"/>
    <property type="gene ID" value="SMRG1_68050"/>
</dbReference>
<evidence type="ECO:0000259" key="7">
    <source>
        <dbReference type="Pfam" id="PF09335"/>
    </source>
</evidence>
<feature type="transmembrane region" description="Helical" evidence="6">
    <location>
        <begin position="103"/>
        <end position="125"/>
    </location>
</feature>
<dbReference type="GO" id="GO:0005789">
    <property type="term" value="C:endoplasmic reticulum membrane"/>
    <property type="evidence" value="ECO:0007669"/>
    <property type="project" value="TreeGrafter"/>
</dbReference>
<dbReference type="Pfam" id="PF09335">
    <property type="entry name" value="VTT_dom"/>
    <property type="match status" value="1"/>
</dbReference>
<evidence type="ECO:0000256" key="4">
    <source>
        <dbReference type="ARBA" id="ARBA00023136"/>
    </source>
</evidence>
<comment type="subcellular location">
    <subcellularLocation>
        <location evidence="1">Membrane</location>
        <topology evidence="1">Multi-pass membrane protein</topology>
    </subcellularLocation>
</comment>
<dbReference type="PANTHER" id="PTHR43220:SF18">
    <property type="entry name" value="TRANSMEMBRANE PROTEIN 41B"/>
    <property type="match status" value="1"/>
</dbReference>